<reference evidence="3" key="1">
    <citation type="journal article" date="2010" name="Genome Res.">
        <title>Population genomic sequencing of Coccidioides fungi reveals recent hybridization and transposon control.</title>
        <authorList>
            <person name="Neafsey D.E."/>
            <person name="Barker B.M."/>
            <person name="Sharpton T.J."/>
            <person name="Stajich J.E."/>
            <person name="Park D.J."/>
            <person name="Whiston E."/>
            <person name="Hung C.-Y."/>
            <person name="McMahan C."/>
            <person name="White J."/>
            <person name="Sykes S."/>
            <person name="Heiman D."/>
            <person name="Young S."/>
            <person name="Zeng Q."/>
            <person name="Abouelleil A."/>
            <person name="Aftuck L."/>
            <person name="Bessette D."/>
            <person name="Brown A."/>
            <person name="FitzGerald M."/>
            <person name="Lui A."/>
            <person name="Macdonald J.P."/>
            <person name="Priest M."/>
            <person name="Orbach M.J."/>
            <person name="Galgiani J.N."/>
            <person name="Kirkland T.N."/>
            <person name="Cole G.T."/>
            <person name="Birren B.W."/>
            <person name="Henn M.R."/>
            <person name="Taylor J.W."/>
            <person name="Rounsley S.D."/>
        </authorList>
    </citation>
    <scope>NUCLEOTIDE SEQUENCE [LARGE SCALE GENOMIC DNA]</scope>
    <source>
        <strain evidence="3">RMSCC 757 / Silveira</strain>
    </source>
</reference>
<proteinExistence type="predicted"/>
<feature type="transmembrane region" description="Helical" evidence="1">
    <location>
        <begin position="12"/>
        <end position="32"/>
    </location>
</feature>
<protein>
    <submittedName>
        <fullName evidence="2">Uncharacterized protein</fullName>
    </submittedName>
</protein>
<dbReference type="HOGENOM" id="CLU_2468898_0_0_1"/>
<evidence type="ECO:0000313" key="2">
    <source>
        <dbReference type="EMBL" id="EFW15237.1"/>
    </source>
</evidence>
<dbReference type="AlphaFoldDB" id="E9DDN3"/>
<evidence type="ECO:0000256" key="1">
    <source>
        <dbReference type="SAM" id="Phobius"/>
    </source>
</evidence>
<accession>E9DDN3</accession>
<organism evidence="3">
    <name type="scientific">Coccidioides posadasii (strain RMSCC 757 / Silveira)</name>
    <name type="common">Valley fever fungus</name>
    <dbReference type="NCBI Taxonomy" id="443226"/>
    <lineage>
        <taxon>Eukaryota</taxon>
        <taxon>Fungi</taxon>
        <taxon>Dikarya</taxon>
        <taxon>Ascomycota</taxon>
        <taxon>Pezizomycotina</taxon>
        <taxon>Eurotiomycetes</taxon>
        <taxon>Eurotiomycetidae</taxon>
        <taxon>Onygenales</taxon>
        <taxon>Onygenaceae</taxon>
        <taxon>Coccidioides</taxon>
    </lineage>
</organism>
<dbReference type="Proteomes" id="UP000002497">
    <property type="component" value="Unassembled WGS sequence"/>
</dbReference>
<dbReference type="VEuPathDB" id="FungiDB:CPSG_07676"/>
<evidence type="ECO:0000313" key="3">
    <source>
        <dbReference type="Proteomes" id="UP000002497"/>
    </source>
</evidence>
<reference evidence="3" key="2">
    <citation type="submission" date="2010-03" db="EMBL/GenBank/DDBJ databases">
        <title>The genome sequence of Coccidioides posadasii strain Silveira.</title>
        <authorList>
            <consortium name="The Broad Institute Genome Sequencing Center for Infectious Disease"/>
            <person name="Neafsey D."/>
            <person name="Orbach M."/>
            <person name="Henn M.R."/>
            <person name="Cole G.T."/>
            <person name="Galgiani J."/>
            <person name="Gardner M.J."/>
            <person name="Kirkland T.N."/>
            <person name="Taylor J.W."/>
            <person name="Young S.K."/>
            <person name="Zeng Q."/>
            <person name="Koehrsen M."/>
            <person name="Alvarado L."/>
            <person name="Berlin A."/>
            <person name="Borenstein D."/>
            <person name="Chapman S.B."/>
            <person name="Chen Z."/>
            <person name="Engels R."/>
            <person name="Freedman E."/>
            <person name="Gellesch M."/>
            <person name="Goldberg J."/>
            <person name="Griggs A."/>
            <person name="Gujja S."/>
            <person name="Heilman E."/>
            <person name="Heiman D."/>
            <person name="Howarth C."/>
            <person name="Jen D."/>
            <person name="Larson L."/>
            <person name="Mehta T."/>
            <person name="Neiman D."/>
            <person name="Park D."/>
            <person name="Pearson M."/>
            <person name="Richards J."/>
            <person name="Roberts A."/>
            <person name="Saif S."/>
            <person name="Shea T."/>
            <person name="Shenoy N."/>
            <person name="Sisk P."/>
            <person name="Stolte C."/>
            <person name="Sykes S."/>
            <person name="Walk T."/>
            <person name="White J."/>
            <person name="Yandava C."/>
            <person name="Haas B."/>
            <person name="Nusbaum C."/>
            <person name="Birren B."/>
        </authorList>
    </citation>
    <scope>NUCLEOTIDE SEQUENCE [LARGE SCALE GENOMIC DNA]</scope>
    <source>
        <strain evidence="3">RMSCC 757 / Silveira</strain>
    </source>
</reference>
<name>E9DDN3_COCPS</name>
<keyword evidence="1" id="KW-1133">Transmembrane helix</keyword>
<dbReference type="EMBL" id="GL636501">
    <property type="protein sequence ID" value="EFW15237.1"/>
    <property type="molecule type" value="Genomic_DNA"/>
</dbReference>
<keyword evidence="3" id="KW-1185">Reference proteome</keyword>
<gene>
    <name evidence="2" type="ORF">CPSG_07676</name>
</gene>
<keyword evidence="1" id="KW-0812">Transmembrane</keyword>
<keyword evidence="1" id="KW-0472">Membrane</keyword>
<sequence length="88" mass="10240">MFYSREGPLRSLSLIIDTIICSLFLLLLIYNLTASNGAFLYAVCQSFSFRARSLAFKVHLEPASLSWRTTCLLKMVFHWSNWRDDEDQ</sequence>